<dbReference type="Pfam" id="PF10604">
    <property type="entry name" value="Polyketide_cyc2"/>
    <property type="match status" value="1"/>
</dbReference>
<dbReference type="InterPro" id="IPR023393">
    <property type="entry name" value="START-like_dom_sf"/>
</dbReference>
<dbReference type="OrthoDB" id="6624781at2"/>
<accession>A0A1S1JVT2</accession>
<comment type="caution">
    <text evidence="1">The sequence shown here is derived from an EMBL/GenBank/DDBJ whole genome shotgun (WGS) entry which is preliminary data.</text>
</comment>
<dbReference type="Gene3D" id="3.30.530.20">
    <property type="match status" value="1"/>
</dbReference>
<evidence type="ECO:0000313" key="1">
    <source>
        <dbReference type="EMBL" id="OHT92261.1"/>
    </source>
</evidence>
<dbReference type="EMBL" id="MLHV01000030">
    <property type="protein sequence ID" value="OHT92261.1"/>
    <property type="molecule type" value="Genomic_DNA"/>
</dbReference>
<accession>A0A1Q9W7R7</accession>
<dbReference type="CDD" id="cd07825">
    <property type="entry name" value="SRPBCC_7"/>
    <property type="match status" value="1"/>
</dbReference>
<protein>
    <submittedName>
        <fullName evidence="1">Polyketide cyclase</fullName>
    </submittedName>
</protein>
<keyword evidence="2" id="KW-1185">Reference proteome</keyword>
<dbReference type="RefSeq" id="WP_070946549.1">
    <property type="nucleotide sequence ID" value="NZ_MLCL01000074.1"/>
</dbReference>
<name>A0A1Q9W7R7_9MYCO</name>
<dbReference type="InterPro" id="IPR019587">
    <property type="entry name" value="Polyketide_cyclase/dehydratase"/>
</dbReference>
<evidence type="ECO:0000313" key="2">
    <source>
        <dbReference type="Proteomes" id="UP000179636"/>
    </source>
</evidence>
<organism evidence="1 2">
    <name type="scientific">Mycobacterium syngnathidarum</name>
    <dbReference type="NCBI Taxonomy" id="1908205"/>
    <lineage>
        <taxon>Bacteria</taxon>
        <taxon>Bacillati</taxon>
        <taxon>Actinomycetota</taxon>
        <taxon>Actinomycetes</taxon>
        <taxon>Mycobacteriales</taxon>
        <taxon>Mycobacteriaceae</taxon>
        <taxon>Mycobacterium</taxon>
    </lineage>
</organism>
<dbReference type="AlphaFoldDB" id="A0A1Q9W7R7"/>
<dbReference type="SUPFAM" id="SSF55961">
    <property type="entry name" value="Bet v1-like"/>
    <property type="match status" value="1"/>
</dbReference>
<dbReference type="STRING" id="1908205.BKG60_19575"/>
<proteinExistence type="predicted"/>
<reference evidence="1 2" key="1">
    <citation type="submission" date="2016-10" db="EMBL/GenBank/DDBJ databases">
        <title>Evaluation of Human, Animal and Environmental Mycobacterium chelonae Isolates by Core Genome Phylogenomic Analysis, Targeted Gene Comparison, and Anti-microbial Susceptibility Patterns: A Tale of Mistaken Identities.</title>
        <authorList>
            <person name="Fogelson S.B."/>
            <person name="Camus A.C."/>
            <person name="Lorenz W."/>
            <person name="Vasireddy R."/>
            <person name="Vasireddy S."/>
            <person name="Smith T."/>
            <person name="Brown-Elliott B.A."/>
            <person name="Wallace R.J.Jr."/>
            <person name="Hasan N.A."/>
            <person name="Reischl U."/>
            <person name="Sanchez S."/>
        </authorList>
    </citation>
    <scope>NUCLEOTIDE SEQUENCE [LARGE SCALE GENOMIC DNA]</scope>
    <source>
        <strain evidence="1 2">24999</strain>
    </source>
</reference>
<gene>
    <name evidence="1" type="ORF">BKG61_24615</name>
</gene>
<sequence length="151" mass="17073">MDDKADASRVVTASREIAAPVEVIFELIADPSQQPRWDGNANLAEAPSGQRVRAVGDVFTMTIKQGGNRENHIVEFEEGRRIAWRPSEVGKEPPGHLWRWELEPLGDNRTRVTHTYDWTQLSDEKRLVRARATTTDKLQESIDRLAAIAET</sequence>
<dbReference type="Proteomes" id="UP000179636">
    <property type="component" value="Unassembled WGS sequence"/>
</dbReference>